<accession>A0A2U7UEI5</accession>
<dbReference type="InterPro" id="IPR052538">
    <property type="entry name" value="Flavonoid_dioxygenase-like"/>
</dbReference>
<dbReference type="EMBL" id="MG011691">
    <property type="protein sequence ID" value="AVK76847.1"/>
    <property type="molecule type" value="Genomic_DNA"/>
</dbReference>
<evidence type="ECO:0000313" key="2">
    <source>
        <dbReference type="EMBL" id="AVK76847.1"/>
    </source>
</evidence>
<dbReference type="InterPro" id="IPR011051">
    <property type="entry name" value="RmlC_Cupin_sf"/>
</dbReference>
<feature type="domain" description="Cupin type-2" evidence="1">
    <location>
        <begin position="119"/>
        <end position="187"/>
    </location>
</feature>
<protein>
    <submittedName>
        <fullName evidence="2">Cupin</fullName>
    </submittedName>
</protein>
<dbReference type="SUPFAM" id="SSF51182">
    <property type="entry name" value="RmlC-like cupins"/>
    <property type="match status" value="1"/>
</dbReference>
<name>A0A2U7UEI5_9VIRU</name>
<organism evidence="2">
    <name type="scientific">Pandoravirus macleodensis</name>
    <dbReference type="NCBI Taxonomy" id="2107707"/>
    <lineage>
        <taxon>Viruses</taxon>
        <taxon>Pandoravirus</taxon>
    </lineage>
</organism>
<dbReference type="GeneID" id="36841302"/>
<evidence type="ECO:0000259" key="1">
    <source>
        <dbReference type="Pfam" id="PF07883"/>
    </source>
</evidence>
<dbReference type="InterPro" id="IPR013096">
    <property type="entry name" value="Cupin_2"/>
</dbReference>
<dbReference type="InterPro" id="IPR014710">
    <property type="entry name" value="RmlC-like_jellyroll"/>
</dbReference>
<dbReference type="Proteomes" id="UP000249758">
    <property type="component" value="Segment"/>
</dbReference>
<gene>
    <name evidence="2" type="ORF">pmac_cds_159</name>
</gene>
<proteinExistence type="predicted"/>
<sequence length="290" mass="29926">MAREISRTTTTTTRSVGQVPVAIVGALPADAMAPRAGVFYPSTDAQGGGTLCLTEGPSNEAALTAAAMPFIIPEKTGPDVGDQPPVGYAIGAPAVAAANPYFRRVLYTVPDGGGQLVAMTLRPHENIGLEAHRTVTQTIRVEGGVGTARVGNTTLHVGPGALVVIPPSVLHDVVNVSDVEPLQLTVFYTEALHPPGIVEPLKASGALAECQAEALQQASDDSMDAYTGAQQYYLGNNVNNNNNMNANRNVVGGGPAYAEVPPMAEPAAYGAEAPGAGWRARLGPAGLPWW</sequence>
<reference evidence="2" key="1">
    <citation type="journal article" date="2018" name="Nat. Commun.">
        <title>Diversity and evolution of the emerging Pandoraviridae family.</title>
        <authorList>
            <person name="Legendre M."/>
            <person name="Fabre E."/>
            <person name="Poirot O."/>
            <person name="Jeudy S."/>
            <person name="Lartigue A."/>
            <person name="Alempic J.M."/>
            <person name="Beucher L."/>
            <person name="Philippe N."/>
            <person name="Bertaux L."/>
            <person name="Christo-Foroux E."/>
            <person name="Labadie K."/>
            <person name="Coute Y."/>
            <person name="Abergel C."/>
            <person name="Claverie J.M."/>
        </authorList>
    </citation>
    <scope>NUCLEOTIDE SEQUENCE [LARGE SCALE GENOMIC DNA]</scope>
    <source>
        <strain evidence="2">Macleodensis</strain>
    </source>
</reference>
<dbReference type="PANTHER" id="PTHR43346">
    <property type="entry name" value="LIGAND BINDING DOMAIN PROTEIN, PUTATIVE (AFU_ORTHOLOGUE AFUA_6G14370)-RELATED"/>
    <property type="match status" value="1"/>
</dbReference>
<dbReference type="PANTHER" id="PTHR43346:SF1">
    <property type="entry name" value="QUERCETIN 2,3-DIOXYGENASE-RELATED"/>
    <property type="match status" value="1"/>
</dbReference>
<dbReference type="Pfam" id="PF07883">
    <property type="entry name" value="Cupin_2"/>
    <property type="match status" value="1"/>
</dbReference>
<dbReference type="KEGG" id="vg:36841302"/>
<dbReference type="RefSeq" id="YP_009480843.1">
    <property type="nucleotide sequence ID" value="NC_037665.1"/>
</dbReference>
<dbReference type="Gene3D" id="2.60.120.10">
    <property type="entry name" value="Jelly Rolls"/>
    <property type="match status" value="1"/>
</dbReference>